<evidence type="ECO:0000313" key="2">
    <source>
        <dbReference type="EMBL" id="SDX91314.1"/>
    </source>
</evidence>
<dbReference type="EMBL" id="FNOW01000019">
    <property type="protein sequence ID" value="SDX91314.1"/>
    <property type="molecule type" value="Genomic_DNA"/>
</dbReference>
<accession>A0A1H3FME5</accession>
<proteinExistence type="predicted"/>
<sequence length="418" mass="45052">MQHHTSHSITINLIAAALCSTSLLSASAFAQSCPSGSGGNIFNLSLCVDGEVASIGGNTIEGILDQIDTDALKQRFANYDEDTAAGEFRLDLRGLPVTLSYGQNSSQLVFAVPSIGINEVFDGGTRDASNDLLEDYIKKNGDSILKKLTEVSPIDPVAGNPASLQSQMAAGDFSAGVDAVTDTLAPGSSFGVAARFGSYTIDGLTQNIFTLPISYSYTFANYDRLIVRAPITYMEVDGAESYQGSIGLGYRKNILPNWSVTPAINYGITGSADLGAAGQIFSASVTSDLLLFASDKFRINMGNMAGYYLSIPTSVSDYSVDYDLENTMVRNGLLVSMPLQKSFWNREFSVDFFVTDTRFFGDALYSEYYQEIGISIGPMRSRSKMEPNVSSHPFGLGIKYTTGDGDVEGFELNFAYRF</sequence>
<feature type="signal peptide" evidence="1">
    <location>
        <begin position="1"/>
        <end position="30"/>
    </location>
</feature>
<keyword evidence="1" id="KW-0732">Signal</keyword>
<dbReference type="OrthoDB" id="7462457at2"/>
<reference evidence="3" key="1">
    <citation type="submission" date="2016-10" db="EMBL/GenBank/DDBJ databases">
        <authorList>
            <person name="Varghese N."/>
            <person name="Submissions S."/>
        </authorList>
    </citation>
    <scope>NUCLEOTIDE SEQUENCE [LARGE SCALE GENOMIC DNA]</scope>
    <source>
        <strain evidence="3">DSM 173</strain>
    </source>
</reference>
<dbReference type="RefSeq" id="WP_091333541.1">
    <property type="nucleotide sequence ID" value="NZ_FNOW01000019.1"/>
</dbReference>
<dbReference type="AlphaFoldDB" id="A0A1H3FME5"/>
<evidence type="ECO:0000256" key="1">
    <source>
        <dbReference type="SAM" id="SignalP"/>
    </source>
</evidence>
<feature type="chain" id="PRO_5011747956" evidence="1">
    <location>
        <begin position="31"/>
        <end position="418"/>
    </location>
</feature>
<organism evidence="2 3">
    <name type="scientific">Allochromatium warmingii</name>
    <name type="common">Chromatium warmingii</name>
    <dbReference type="NCBI Taxonomy" id="61595"/>
    <lineage>
        <taxon>Bacteria</taxon>
        <taxon>Pseudomonadati</taxon>
        <taxon>Pseudomonadota</taxon>
        <taxon>Gammaproteobacteria</taxon>
        <taxon>Chromatiales</taxon>
        <taxon>Chromatiaceae</taxon>
        <taxon>Allochromatium</taxon>
    </lineage>
</organism>
<gene>
    <name evidence="2" type="ORF">SAMN05421644_11927</name>
</gene>
<evidence type="ECO:0000313" key="3">
    <source>
        <dbReference type="Proteomes" id="UP000198672"/>
    </source>
</evidence>
<dbReference type="Proteomes" id="UP000198672">
    <property type="component" value="Unassembled WGS sequence"/>
</dbReference>
<name>A0A1H3FME5_ALLWA</name>
<keyword evidence="3" id="KW-1185">Reference proteome</keyword>
<protein>
    <submittedName>
        <fullName evidence="2">Uncharacterized protein</fullName>
    </submittedName>
</protein>